<dbReference type="EMBL" id="BJYD01000006">
    <property type="protein sequence ID" value="GEN52733.1"/>
    <property type="molecule type" value="Genomic_DNA"/>
</dbReference>
<dbReference type="Proteomes" id="UP000321886">
    <property type="component" value="Unassembled WGS sequence"/>
</dbReference>
<proteinExistence type="predicted"/>
<name>A0A511WR73_9BACI</name>
<protein>
    <recommendedName>
        <fullName evidence="1">DUF2268 domain-containing protein</fullName>
    </recommendedName>
</protein>
<dbReference type="AlphaFoldDB" id="A0A511WR73"/>
<accession>A0A511WR73</accession>
<dbReference type="OrthoDB" id="1437293at2"/>
<evidence type="ECO:0000313" key="2">
    <source>
        <dbReference type="EMBL" id="GEN52733.1"/>
    </source>
</evidence>
<dbReference type="Pfam" id="PF10026">
    <property type="entry name" value="DUF2268"/>
    <property type="match status" value="1"/>
</dbReference>
<dbReference type="InterPro" id="IPR018728">
    <property type="entry name" value="DUF2268"/>
</dbReference>
<evidence type="ECO:0000259" key="1">
    <source>
        <dbReference type="Pfam" id="PF10026"/>
    </source>
</evidence>
<reference evidence="2 3" key="1">
    <citation type="submission" date="2019-07" db="EMBL/GenBank/DDBJ databases">
        <title>Whole genome shotgun sequence of Halobacillus faecis NBRC 103569.</title>
        <authorList>
            <person name="Hosoyama A."/>
            <person name="Uohara A."/>
            <person name="Ohji S."/>
            <person name="Ichikawa N."/>
        </authorList>
    </citation>
    <scope>NUCLEOTIDE SEQUENCE [LARGE SCALE GENOMIC DNA]</scope>
    <source>
        <strain evidence="2 3">NBRC 103569</strain>
    </source>
</reference>
<dbReference type="RefSeq" id="WP_146813787.1">
    <property type="nucleotide sequence ID" value="NZ_BJYD01000006.1"/>
</dbReference>
<dbReference type="PROSITE" id="PS51257">
    <property type="entry name" value="PROKAR_LIPOPROTEIN"/>
    <property type="match status" value="1"/>
</dbReference>
<sequence length="319" mass="36755">MNKMTTIRIFMTGLVVWLGVLAGCSVEEKADVEEDPKFFSYKDQDFEIITYEEEYGDYLEAMDTCDLKDVYHSTVLESFRTQAFGENEGYSLVSAEDWHFIPPDNKSSLEKTLVYLEQEEAMILETIQKAIRNSVDLLPGGDKDIHVFPTNPDNTFGMGRVDDLSGVTWNEEFMLITIGRNFSEVELKQLIAHEYHHTVYNERNEPRYTLRENAVVEGKAEFFANQVYPEGESSFTEPLRGRYKSETVDLFLEYADSEDPRIIGDFFYGYPEQDIAPRAVYRIGYQIMEKFMEKHPDMPVEEWTNLSSEKVVEGSGIGG</sequence>
<keyword evidence="3" id="KW-1185">Reference proteome</keyword>
<evidence type="ECO:0000313" key="3">
    <source>
        <dbReference type="Proteomes" id="UP000321886"/>
    </source>
</evidence>
<comment type="caution">
    <text evidence="2">The sequence shown here is derived from an EMBL/GenBank/DDBJ whole genome shotgun (WGS) entry which is preliminary data.</text>
</comment>
<gene>
    <name evidence="2" type="ORF">HFA01_09950</name>
</gene>
<organism evidence="2 3">
    <name type="scientific">Halobacillus faecis</name>
    <dbReference type="NCBI Taxonomy" id="360184"/>
    <lineage>
        <taxon>Bacteria</taxon>
        <taxon>Bacillati</taxon>
        <taxon>Bacillota</taxon>
        <taxon>Bacilli</taxon>
        <taxon>Bacillales</taxon>
        <taxon>Bacillaceae</taxon>
        <taxon>Halobacillus</taxon>
    </lineage>
</organism>
<feature type="domain" description="DUF2268" evidence="1">
    <location>
        <begin position="125"/>
        <end position="312"/>
    </location>
</feature>